<gene>
    <name evidence="2" type="ORF">MEDL_28873</name>
</gene>
<feature type="transmembrane region" description="Helical" evidence="1">
    <location>
        <begin position="63"/>
        <end position="84"/>
    </location>
</feature>
<keyword evidence="1" id="KW-0472">Membrane</keyword>
<evidence type="ECO:0000313" key="3">
    <source>
        <dbReference type="Proteomes" id="UP000683360"/>
    </source>
</evidence>
<accession>A0A8S3SDQ5</accession>
<evidence type="ECO:0000256" key="1">
    <source>
        <dbReference type="SAM" id="Phobius"/>
    </source>
</evidence>
<feature type="transmembrane region" description="Helical" evidence="1">
    <location>
        <begin position="30"/>
        <end position="51"/>
    </location>
</feature>
<feature type="transmembrane region" description="Helical" evidence="1">
    <location>
        <begin position="234"/>
        <end position="251"/>
    </location>
</feature>
<feature type="transmembrane region" description="Helical" evidence="1">
    <location>
        <begin position="172"/>
        <end position="192"/>
    </location>
</feature>
<proteinExistence type="predicted"/>
<dbReference type="EMBL" id="CAJPWZ010001434">
    <property type="protein sequence ID" value="CAG2215120.1"/>
    <property type="molecule type" value="Genomic_DNA"/>
</dbReference>
<dbReference type="OrthoDB" id="10381563at2759"/>
<dbReference type="AlphaFoldDB" id="A0A8S3SDQ5"/>
<keyword evidence="1" id="KW-0812">Transmembrane</keyword>
<name>A0A8S3SDQ5_MYTED</name>
<comment type="caution">
    <text evidence="2">The sequence shown here is derived from an EMBL/GenBank/DDBJ whole genome shotgun (WGS) entry which is preliminary data.</text>
</comment>
<feature type="transmembrane region" description="Helical" evidence="1">
    <location>
        <begin position="141"/>
        <end position="160"/>
    </location>
</feature>
<protein>
    <submittedName>
        <fullName evidence="2">Uncharacterized protein</fullName>
    </submittedName>
</protein>
<feature type="transmembrane region" description="Helical" evidence="1">
    <location>
        <begin position="110"/>
        <end position="129"/>
    </location>
</feature>
<keyword evidence="1" id="KW-1133">Transmembrane helix</keyword>
<organism evidence="2 3">
    <name type="scientific">Mytilus edulis</name>
    <name type="common">Blue mussel</name>
    <dbReference type="NCBI Taxonomy" id="6550"/>
    <lineage>
        <taxon>Eukaryota</taxon>
        <taxon>Metazoa</taxon>
        <taxon>Spiralia</taxon>
        <taxon>Lophotrochozoa</taxon>
        <taxon>Mollusca</taxon>
        <taxon>Bivalvia</taxon>
        <taxon>Autobranchia</taxon>
        <taxon>Pteriomorphia</taxon>
        <taxon>Mytilida</taxon>
        <taxon>Mytiloidea</taxon>
        <taxon>Mytilidae</taxon>
        <taxon>Mytilinae</taxon>
        <taxon>Mytilus</taxon>
    </lineage>
</organism>
<keyword evidence="3" id="KW-1185">Reference proteome</keyword>
<evidence type="ECO:0000313" key="2">
    <source>
        <dbReference type="EMBL" id="CAG2215120.1"/>
    </source>
</evidence>
<reference evidence="2" key="1">
    <citation type="submission" date="2021-03" db="EMBL/GenBank/DDBJ databases">
        <authorList>
            <person name="Bekaert M."/>
        </authorList>
    </citation>
    <scope>NUCLEOTIDE SEQUENCE</scope>
</reference>
<dbReference type="Proteomes" id="UP000683360">
    <property type="component" value="Unassembled WGS sequence"/>
</dbReference>
<sequence length="315" mass="35966">MSDLKGILLLFSSGVPSTNRFHRNDGSISGLIFLVAFLSFSCCAVFVSSYRGRNVTASMTPPGSAYLIILCALAFLASMVIVYINAKRITRNGSDTLYKRDNTAWLKLKFLYLFGVGGIAYQIIAYIYRRECSPPHVDLDNILAAHIALILFFLTQTAFIRIMHKFVLTNSIVIFYTVSFILVTNVAVWTYYTVTGYYITREYYSEPNISDCNCNSTFISKVYWRSRVIVDPMIMEYALLASIFVLGMWPLNLQKEQCDGQNTERNIEELNDRSEICNINVCDQITETSPLIQSKSEKTKYCFKDCSYDMIEEFN</sequence>